<organism evidence="1 2">
    <name type="scientific">Malacoplasma iowae 695</name>
    <dbReference type="NCBI Taxonomy" id="1048830"/>
    <lineage>
        <taxon>Bacteria</taxon>
        <taxon>Bacillati</taxon>
        <taxon>Mycoplasmatota</taxon>
        <taxon>Mycoplasmoidales</taxon>
        <taxon>Mycoplasmoidaceae</taxon>
        <taxon>Malacoplasma</taxon>
    </lineage>
</organism>
<evidence type="ECO:0000313" key="1">
    <source>
        <dbReference type="EMBL" id="QHG89537.1"/>
    </source>
</evidence>
<proteinExistence type="predicted"/>
<evidence type="ECO:0000313" key="2">
    <source>
        <dbReference type="Proteomes" id="UP000464283"/>
    </source>
</evidence>
<dbReference type="Proteomes" id="UP000464283">
    <property type="component" value="Chromosome"/>
</dbReference>
<protein>
    <submittedName>
        <fullName evidence="1">Uncharacterized protein</fullName>
    </submittedName>
</protein>
<dbReference type="AlphaFoldDB" id="A0A6P1LBG6"/>
<sequence length="117" mass="13104">MFKYSIFLIPKVLIKSWNCFFKSDFSSSLIEGFILSTKALIKLSTKKSFPINCVITLTTSCLLFPIISRIGSFVFKSFLMASINTLLSGNTFASINKSTILLDDDSTNWATVSFFDI</sequence>
<dbReference type="EMBL" id="CP033512">
    <property type="protein sequence ID" value="QHG89537.1"/>
    <property type="molecule type" value="Genomic_DNA"/>
</dbReference>
<reference evidence="1 2" key="1">
    <citation type="submission" date="2018-11" db="EMBL/GenBank/DDBJ databases">
        <title>The first complete genome sequence of Mycoplasma iowae strain 695.</title>
        <authorList>
            <person name="Ghanem M."/>
            <person name="El-Gazzar M."/>
        </authorList>
    </citation>
    <scope>NUCLEOTIDE SEQUENCE [LARGE SCALE GENOMIC DNA]</scope>
    <source>
        <strain evidence="1 2">695</strain>
    </source>
</reference>
<gene>
    <name evidence="1" type="ORF">EER00_01310</name>
</gene>
<name>A0A6P1LBG6_MALIO</name>
<accession>A0A6P1LBG6</accession>